<protein>
    <submittedName>
        <fullName evidence="1">Uncharacterized protein</fullName>
    </submittedName>
</protein>
<organism evidence="1 2">
    <name type="scientific">Candidatus Methanomarinus sp</name>
    <dbReference type="NCBI Taxonomy" id="3386244"/>
    <lineage>
        <taxon>Archaea</taxon>
        <taxon>Methanobacteriati</taxon>
        <taxon>Methanobacteriota</taxon>
        <taxon>Stenosarchaea group</taxon>
        <taxon>Methanomicrobia</taxon>
        <taxon>Methanosarcinales</taxon>
        <taxon>ANME-2 cluster</taxon>
        <taxon>Candidatus Methanocomedenaceae</taxon>
        <taxon>Candidatus Methanomarinus</taxon>
    </lineage>
</organism>
<dbReference type="Proteomes" id="UP000315423">
    <property type="component" value="Unassembled WGS sequence"/>
</dbReference>
<name>A0AC61SAG0_9EURY</name>
<evidence type="ECO:0000313" key="2">
    <source>
        <dbReference type="Proteomes" id="UP000315423"/>
    </source>
</evidence>
<dbReference type="EMBL" id="QYBA01000142">
    <property type="protein sequence ID" value="TKY91713.1"/>
    <property type="molecule type" value="Genomic_DNA"/>
</dbReference>
<comment type="caution">
    <text evidence="1">The sequence shown here is derived from an EMBL/GenBank/DDBJ whole genome shotgun (WGS) entry which is preliminary data.</text>
</comment>
<sequence>MGLALIIKRLFRKNDTDDSTSTPDKSGREAVDGKKTHTFTDRDVLCKFVLLDNNRIGETISTDSGHLIFKQDAKNLYIPLSSVKEITDENVVVETFDRDEAVKLGKEWQDRTTDTLIFDENGMLIND</sequence>
<proteinExistence type="predicted"/>
<accession>A0AC61SAG0</accession>
<gene>
    <name evidence="1" type="ORF">C5S46_04380</name>
</gene>
<evidence type="ECO:0000313" key="1">
    <source>
        <dbReference type="EMBL" id="TKY91713.1"/>
    </source>
</evidence>
<reference evidence="1" key="1">
    <citation type="submission" date="2018-09" db="EMBL/GenBank/DDBJ databases">
        <title>A genomic encyclopedia of anaerobic methanotrophic archaea.</title>
        <authorList>
            <person name="Skennerton C.T."/>
            <person name="Chadwick G.L."/>
            <person name="Laso-Perez R."/>
            <person name="Leu A.O."/>
            <person name="Speth D.R."/>
            <person name="Yu H."/>
            <person name="Morgan-Lang C."/>
            <person name="Hatzenpichler R."/>
            <person name="Goudeau D."/>
            <person name="Malmstrom R."/>
            <person name="Woyke T."/>
            <person name="Hallam S."/>
            <person name="Tyson G.W."/>
            <person name="Wegener G."/>
            <person name="Boetius A."/>
            <person name="Orphan V.J."/>
        </authorList>
    </citation>
    <scope>NUCLEOTIDE SEQUENCE</scope>
    <source>
        <strain evidence="1">CONS3730D10UFb2</strain>
    </source>
</reference>